<proteinExistence type="inferred from homology"/>
<accession>A0A369BEJ2</accession>
<dbReference type="RefSeq" id="WP_170137996.1">
    <property type="nucleotide sequence ID" value="NZ_QPJT01000002.1"/>
</dbReference>
<comment type="similarity">
    <text evidence="1 4">Belongs to the FGGY kinase family.</text>
</comment>
<evidence type="ECO:0000256" key="3">
    <source>
        <dbReference type="ARBA" id="ARBA00022777"/>
    </source>
</evidence>
<comment type="caution">
    <text evidence="7">The sequence shown here is derived from an EMBL/GenBank/DDBJ whole genome shotgun (WGS) entry which is preliminary data.</text>
</comment>
<evidence type="ECO:0000313" key="7">
    <source>
        <dbReference type="EMBL" id="RCX19980.1"/>
    </source>
</evidence>
<reference evidence="7 8" key="1">
    <citation type="submission" date="2018-07" db="EMBL/GenBank/DDBJ databases">
        <title>Genomic Encyclopedia of Type Strains, Phase IV (KMG-IV): sequencing the most valuable type-strain genomes for metagenomic binning, comparative biology and taxonomic classification.</title>
        <authorList>
            <person name="Goeker M."/>
        </authorList>
    </citation>
    <scope>NUCLEOTIDE SEQUENCE [LARGE SCALE GENOMIC DNA]</scope>
    <source>
        <strain evidence="7 8">DSM 27016</strain>
    </source>
</reference>
<organism evidence="7 8">
    <name type="scientific">Anaerobacterium chartisolvens</name>
    <dbReference type="NCBI Taxonomy" id="1297424"/>
    <lineage>
        <taxon>Bacteria</taxon>
        <taxon>Bacillati</taxon>
        <taxon>Bacillota</taxon>
        <taxon>Clostridia</taxon>
        <taxon>Eubacteriales</taxon>
        <taxon>Oscillospiraceae</taxon>
        <taxon>Anaerobacterium</taxon>
    </lineage>
</organism>
<dbReference type="InterPro" id="IPR018483">
    <property type="entry name" value="Carb_kinase_FGGY_CS"/>
</dbReference>
<evidence type="ECO:0000259" key="6">
    <source>
        <dbReference type="Pfam" id="PF02782"/>
    </source>
</evidence>
<keyword evidence="2 4" id="KW-0808">Transferase</keyword>
<protein>
    <submittedName>
        <fullName evidence="7">Xylulokinase</fullName>
    </submittedName>
</protein>
<evidence type="ECO:0000256" key="1">
    <source>
        <dbReference type="ARBA" id="ARBA00009156"/>
    </source>
</evidence>
<dbReference type="Proteomes" id="UP000253034">
    <property type="component" value="Unassembled WGS sequence"/>
</dbReference>
<feature type="domain" description="Carbohydrate kinase FGGY N-terminal" evidence="5">
    <location>
        <begin position="2"/>
        <end position="246"/>
    </location>
</feature>
<name>A0A369BEJ2_9FIRM</name>
<feature type="domain" description="Carbohydrate kinase FGGY C-terminal" evidence="6">
    <location>
        <begin position="255"/>
        <end position="437"/>
    </location>
</feature>
<keyword evidence="3 4" id="KW-0418">Kinase</keyword>
<dbReference type="CDD" id="cd07779">
    <property type="entry name" value="ASKHA_NBD_FGGY_YgcE-like"/>
    <property type="match status" value="1"/>
</dbReference>
<dbReference type="InterPro" id="IPR050406">
    <property type="entry name" value="FGGY_Carb_Kinase"/>
</dbReference>
<evidence type="ECO:0000256" key="2">
    <source>
        <dbReference type="ARBA" id="ARBA00022679"/>
    </source>
</evidence>
<gene>
    <name evidence="7" type="ORF">DFR58_10249</name>
</gene>
<evidence type="ECO:0000259" key="5">
    <source>
        <dbReference type="Pfam" id="PF00370"/>
    </source>
</evidence>
<dbReference type="InterPro" id="IPR000577">
    <property type="entry name" value="Carb_kinase_FGGY"/>
</dbReference>
<dbReference type="EMBL" id="QPJT01000002">
    <property type="protein sequence ID" value="RCX19980.1"/>
    <property type="molecule type" value="Genomic_DNA"/>
</dbReference>
<dbReference type="Pfam" id="PF00370">
    <property type="entry name" value="FGGY_N"/>
    <property type="match status" value="1"/>
</dbReference>
<keyword evidence="8" id="KW-1185">Reference proteome</keyword>
<dbReference type="GO" id="GO:0016773">
    <property type="term" value="F:phosphotransferase activity, alcohol group as acceptor"/>
    <property type="evidence" value="ECO:0007669"/>
    <property type="project" value="InterPro"/>
</dbReference>
<dbReference type="Pfam" id="PF02782">
    <property type="entry name" value="FGGY_C"/>
    <property type="match status" value="1"/>
</dbReference>
<dbReference type="PANTHER" id="PTHR43095:SF2">
    <property type="entry name" value="GLUCONOKINASE"/>
    <property type="match status" value="1"/>
</dbReference>
<dbReference type="PROSITE" id="PS00445">
    <property type="entry name" value="FGGY_KINASES_2"/>
    <property type="match status" value="1"/>
</dbReference>
<dbReference type="InterPro" id="IPR018485">
    <property type="entry name" value="FGGY_C"/>
</dbReference>
<dbReference type="AlphaFoldDB" id="A0A369BEJ2"/>
<evidence type="ECO:0000256" key="4">
    <source>
        <dbReference type="RuleBase" id="RU003733"/>
    </source>
</evidence>
<evidence type="ECO:0000313" key="8">
    <source>
        <dbReference type="Proteomes" id="UP000253034"/>
    </source>
</evidence>
<dbReference type="InterPro" id="IPR018484">
    <property type="entry name" value="FGGY_N"/>
</dbReference>
<dbReference type="PIRSF" id="PIRSF000538">
    <property type="entry name" value="GlpK"/>
    <property type="match status" value="1"/>
</dbReference>
<dbReference type="GO" id="GO:0005975">
    <property type="term" value="P:carbohydrate metabolic process"/>
    <property type="evidence" value="ECO:0007669"/>
    <property type="project" value="InterPro"/>
</dbReference>
<dbReference type="SUPFAM" id="SSF53067">
    <property type="entry name" value="Actin-like ATPase domain"/>
    <property type="match status" value="2"/>
</dbReference>
<dbReference type="InterPro" id="IPR043129">
    <property type="entry name" value="ATPase_NBD"/>
</dbReference>
<sequence>MYLLGLDLGTTGCKSIIFNPEGGIVSQAYIEYSLIYTPEGYIEQDADLWWRLAKEAIKEAILKSGIAPGEITALSVSSQGIAFVPVDESGNTLGNAISWLDTRAGGETCQIRDIFGEREIFERTGKRLNQAYSLPKMMWLKKNRPDIYKKAWKLLMGLDYLTYKLTGIAVTDHSMASGTMAYSISKGDWDREILRLCGIDINKLPEVRFLGSTVGPVLPDAAREAGLSEKTTVILGAQDQKCAAVGAGINEGICTVSLGTATAITSMRNKPMLDRHMRIPCFTLDEGRWVLEAVLTTSGVGLKWLKNTFFSDKSYREIDEAVESVPPGSGRVFFLPHMEGASSPHWKPTAKGLIYGLGLSTSANEILRSLYEGVAFQIRENIGVLEEMGQDIRELRVFGGGAKSGVWCRIIADVTGKDVSILCTNEAANLGAAVIAGTGSGIYGGFEDLLSRIKIIEKTYKPGKEAAEIYRKAYLEYREIQNKILG</sequence>
<dbReference type="Gene3D" id="3.30.420.40">
    <property type="match status" value="2"/>
</dbReference>
<dbReference type="PANTHER" id="PTHR43095">
    <property type="entry name" value="SUGAR KINASE"/>
    <property type="match status" value="1"/>
</dbReference>
<dbReference type="GO" id="GO:0016301">
    <property type="term" value="F:kinase activity"/>
    <property type="evidence" value="ECO:0007669"/>
    <property type="project" value="UniProtKB-KW"/>
</dbReference>